<keyword evidence="8" id="KW-0325">Glycoprotein</keyword>
<keyword evidence="3" id="KW-0732">Signal</keyword>
<dbReference type="Proteomes" id="UP000812440">
    <property type="component" value="Chromosome 2"/>
</dbReference>
<evidence type="ECO:0000256" key="5">
    <source>
        <dbReference type="ARBA" id="ARBA00022889"/>
    </source>
</evidence>
<evidence type="ECO:0000256" key="9">
    <source>
        <dbReference type="SAM" id="Phobius"/>
    </source>
</evidence>
<keyword evidence="9" id="KW-0812">Transmembrane</keyword>
<comment type="subcellular location">
    <subcellularLocation>
        <location evidence="1">Membrane</location>
    </subcellularLocation>
</comment>
<keyword evidence="9" id="KW-1133">Transmembrane helix</keyword>
<evidence type="ECO:0000256" key="2">
    <source>
        <dbReference type="ARBA" id="ARBA00007810"/>
    </source>
</evidence>
<protein>
    <recommendedName>
        <fullName evidence="10">Ig-like domain-containing protein</fullName>
    </recommendedName>
</protein>
<evidence type="ECO:0000256" key="8">
    <source>
        <dbReference type="ARBA" id="ARBA00023180"/>
    </source>
</evidence>
<dbReference type="Gene3D" id="2.60.40.10">
    <property type="entry name" value="Immunoglobulins"/>
    <property type="match status" value="2"/>
</dbReference>
<evidence type="ECO:0000256" key="7">
    <source>
        <dbReference type="ARBA" id="ARBA00023157"/>
    </source>
</evidence>
<dbReference type="EMBL" id="JAACNH010000002">
    <property type="protein sequence ID" value="KAG8450104.1"/>
    <property type="molecule type" value="Genomic_DNA"/>
</dbReference>
<evidence type="ECO:0000256" key="4">
    <source>
        <dbReference type="ARBA" id="ARBA00022737"/>
    </source>
</evidence>
<keyword evidence="4" id="KW-0677">Repeat</keyword>
<dbReference type="Pfam" id="PF08205">
    <property type="entry name" value="C2-set_2"/>
    <property type="match status" value="1"/>
</dbReference>
<reference evidence="11" key="1">
    <citation type="thesis" date="2020" institute="ProQuest LLC" country="789 East Eisenhower Parkway, Ann Arbor, MI, USA">
        <title>Comparative Genomics and Chromosome Evolution.</title>
        <authorList>
            <person name="Mudd A.B."/>
        </authorList>
    </citation>
    <scope>NUCLEOTIDE SEQUENCE</scope>
    <source>
        <strain evidence="11">Female2</strain>
        <tissue evidence="11">Blood</tissue>
    </source>
</reference>
<comment type="caution">
    <text evidence="11">The sequence shown here is derived from an EMBL/GenBank/DDBJ whole genome shotgun (WGS) entry which is preliminary data.</text>
</comment>
<feature type="domain" description="Ig-like" evidence="10">
    <location>
        <begin position="97"/>
        <end position="176"/>
    </location>
</feature>
<accession>A0A8T2K2U5</accession>
<dbReference type="GO" id="GO:0005912">
    <property type="term" value="C:adherens junction"/>
    <property type="evidence" value="ECO:0007669"/>
    <property type="project" value="TreeGrafter"/>
</dbReference>
<dbReference type="InterPro" id="IPR013162">
    <property type="entry name" value="CD80_C2-set"/>
</dbReference>
<sequence length="222" mass="24619">MQLNPVLAGPDPDIIADCVGFASKPAATIRWITGDIEHTSKENITQHSNGTATIWSQLRMVPSLSLYGKEASCVISQPDGMFDKRIIFTFTNIQFAPESFNFTVGRNNEDPPYIKCNANGNPTVYYSWTRDTVPHDGVWVKSNPLYLSDKDVETDGLYFCEATNSIGKNSQSVFIYKDKGTSHNAHSGVYIAIIVLQALLIITGVGVYFWKKRTSESRDPGL</sequence>
<gene>
    <name evidence="11" type="ORF">GDO86_002651</name>
</gene>
<dbReference type="Pfam" id="PF13895">
    <property type="entry name" value="Ig_2"/>
    <property type="match status" value="1"/>
</dbReference>
<name>A0A8T2K2U5_9PIPI</name>
<keyword evidence="6 9" id="KW-0472">Membrane</keyword>
<evidence type="ECO:0000259" key="10">
    <source>
        <dbReference type="PROSITE" id="PS50835"/>
    </source>
</evidence>
<dbReference type="OrthoDB" id="9422141at2759"/>
<dbReference type="InterPro" id="IPR013783">
    <property type="entry name" value="Ig-like_fold"/>
</dbReference>
<evidence type="ECO:0000256" key="3">
    <source>
        <dbReference type="ARBA" id="ARBA00022729"/>
    </source>
</evidence>
<dbReference type="InterPro" id="IPR051427">
    <property type="entry name" value="Nectin/Nectin-like"/>
</dbReference>
<dbReference type="GO" id="GO:0016020">
    <property type="term" value="C:membrane"/>
    <property type="evidence" value="ECO:0007669"/>
    <property type="project" value="UniProtKB-SubCell"/>
</dbReference>
<organism evidence="11 12">
    <name type="scientific">Hymenochirus boettgeri</name>
    <name type="common">Congo dwarf clawed frog</name>
    <dbReference type="NCBI Taxonomy" id="247094"/>
    <lineage>
        <taxon>Eukaryota</taxon>
        <taxon>Metazoa</taxon>
        <taxon>Chordata</taxon>
        <taxon>Craniata</taxon>
        <taxon>Vertebrata</taxon>
        <taxon>Euteleostomi</taxon>
        <taxon>Amphibia</taxon>
        <taxon>Batrachia</taxon>
        <taxon>Anura</taxon>
        <taxon>Pipoidea</taxon>
        <taxon>Pipidae</taxon>
        <taxon>Pipinae</taxon>
        <taxon>Hymenochirus</taxon>
    </lineage>
</organism>
<keyword evidence="7" id="KW-1015">Disulfide bond</keyword>
<keyword evidence="5" id="KW-0130">Cell adhesion</keyword>
<dbReference type="PANTHER" id="PTHR23277:SF122">
    <property type="entry name" value="NECTIN-1-LIKE"/>
    <property type="match status" value="1"/>
</dbReference>
<dbReference type="InterPro" id="IPR036179">
    <property type="entry name" value="Ig-like_dom_sf"/>
</dbReference>
<evidence type="ECO:0000256" key="1">
    <source>
        <dbReference type="ARBA" id="ARBA00004370"/>
    </source>
</evidence>
<evidence type="ECO:0000256" key="6">
    <source>
        <dbReference type="ARBA" id="ARBA00023136"/>
    </source>
</evidence>
<dbReference type="SUPFAM" id="SSF48726">
    <property type="entry name" value="Immunoglobulin"/>
    <property type="match status" value="2"/>
</dbReference>
<evidence type="ECO:0000313" key="12">
    <source>
        <dbReference type="Proteomes" id="UP000812440"/>
    </source>
</evidence>
<proteinExistence type="inferred from homology"/>
<dbReference type="PROSITE" id="PS50835">
    <property type="entry name" value="IG_LIKE"/>
    <property type="match status" value="1"/>
</dbReference>
<dbReference type="AlphaFoldDB" id="A0A8T2K2U5"/>
<dbReference type="GO" id="GO:0007157">
    <property type="term" value="P:heterophilic cell-cell adhesion via plasma membrane cell adhesion molecules"/>
    <property type="evidence" value="ECO:0007669"/>
    <property type="project" value="TreeGrafter"/>
</dbReference>
<dbReference type="GO" id="GO:0007156">
    <property type="term" value="P:homophilic cell adhesion via plasma membrane adhesion molecules"/>
    <property type="evidence" value="ECO:0007669"/>
    <property type="project" value="TreeGrafter"/>
</dbReference>
<comment type="similarity">
    <text evidence="2">Belongs to the nectin family.</text>
</comment>
<feature type="transmembrane region" description="Helical" evidence="9">
    <location>
        <begin position="189"/>
        <end position="210"/>
    </location>
</feature>
<dbReference type="InterPro" id="IPR007110">
    <property type="entry name" value="Ig-like_dom"/>
</dbReference>
<dbReference type="PANTHER" id="PTHR23277">
    <property type="entry name" value="NECTIN-RELATED"/>
    <property type="match status" value="1"/>
</dbReference>
<keyword evidence="12" id="KW-1185">Reference proteome</keyword>
<evidence type="ECO:0000313" key="11">
    <source>
        <dbReference type="EMBL" id="KAG8450104.1"/>
    </source>
</evidence>